<reference evidence="1" key="1">
    <citation type="journal article" date="2022" name="bioRxiv">
        <title>Deciphering the potential niche of two novel black yeast fungi from a biological soil crust based on their genomes, phenotypes, and melanin regulation.</title>
        <authorList>
            <consortium name="DOE Joint Genome Institute"/>
            <person name="Carr E.C."/>
            <person name="Barton Q."/>
            <person name="Grambo S."/>
            <person name="Sullivan M."/>
            <person name="Renfro C.M."/>
            <person name="Kuo A."/>
            <person name="Pangilinan J."/>
            <person name="Lipzen A."/>
            <person name="Keymanesh K."/>
            <person name="Savage E."/>
            <person name="Barry K."/>
            <person name="Grigoriev I.V."/>
            <person name="Riekhof W.R."/>
            <person name="Harris S.S."/>
        </authorList>
    </citation>
    <scope>NUCLEOTIDE SEQUENCE</scope>
    <source>
        <strain evidence="1">JF 03-4F</strain>
    </source>
</reference>
<dbReference type="EMBL" id="MU404361">
    <property type="protein sequence ID" value="KAI1609029.1"/>
    <property type="molecule type" value="Genomic_DNA"/>
</dbReference>
<accession>A0AAN6DM75</accession>
<organism evidence="1 2">
    <name type="scientific">Exophiala viscosa</name>
    <dbReference type="NCBI Taxonomy" id="2486360"/>
    <lineage>
        <taxon>Eukaryota</taxon>
        <taxon>Fungi</taxon>
        <taxon>Dikarya</taxon>
        <taxon>Ascomycota</taxon>
        <taxon>Pezizomycotina</taxon>
        <taxon>Eurotiomycetes</taxon>
        <taxon>Chaetothyriomycetidae</taxon>
        <taxon>Chaetothyriales</taxon>
        <taxon>Herpotrichiellaceae</taxon>
        <taxon>Exophiala</taxon>
    </lineage>
</organism>
<evidence type="ECO:0000313" key="2">
    <source>
        <dbReference type="Proteomes" id="UP001203852"/>
    </source>
</evidence>
<sequence length="767" mass="84425">MSRQLVPRSGGGSAPSADPAFVQQGEVDWVSLSSAVVSVTVGTLARLSGAGVQEITYVGALQLATRFKLANIGKRRVCEAVERLRVSPAFDNVAYFGFGYRSFVRFLSDTEAGIKCIALCASLSEAHSEDLAARVISSLWTVVGYPEDYQPSLQQFRCLVKACAGVFAQSTFPITMGVMLGPHRNVRKILEPEASDPDAIAKALQDHCATESRLLGALNAASSPLCRRLFDLKTHVEDSHGNTVFMSSPSPEQTQVHIIYKEDEQLSAVTVSASTFVLEGPNDLLRYVPDRRLRLIRTRVPWDSCLKHTFGQDFTDLVSFPAALGDFLGGAARIFKALARGELEVNVFSRKLFIDYADASHGRGFVESMVNFFPELNDTSLLDSARSALSRSVSSTISHIEQAMFVFIRHCTCFRCDATENSDEAHRHSKRLCLLALAATVLDLIVTTGSVVCEREMLPTENGLYHIYERNQARLELMDGPQGGVEDLAKLFRLDEGFTGCGGRTPAGIMADTLCLFTGHEPSVSGLETYRSRTAVAESGICVYLDCLESVTTRPELLRRIHVIPGHIGRGTRVFNSVWDCAHSKAPFLERVKFSKVAEGLDTSSRYDFPEQLKLTALVDEPSGPGQLALYYQISAPQGQVFIQPGEISRHILSRSGLIVCSKSDCDERLPLDPYFVRAGWNFDSKSLKEFAESDQMTPGNVLVWKHRNSDIERLLAIEIQRQTSYRLRAHAHVLFARGECVPCSIRAASQIMDGWRTSKQGLCAAG</sequence>
<dbReference type="AlphaFoldDB" id="A0AAN6DM75"/>
<evidence type="ECO:0000313" key="1">
    <source>
        <dbReference type="EMBL" id="KAI1609029.1"/>
    </source>
</evidence>
<protein>
    <submittedName>
        <fullName evidence="1">Uncharacterized protein</fullName>
    </submittedName>
</protein>
<gene>
    <name evidence="1" type="ORF">EDD36DRAFT_422738</name>
</gene>
<proteinExistence type="predicted"/>
<name>A0AAN6DM75_9EURO</name>
<comment type="caution">
    <text evidence="1">The sequence shown here is derived from an EMBL/GenBank/DDBJ whole genome shotgun (WGS) entry which is preliminary data.</text>
</comment>
<keyword evidence="2" id="KW-1185">Reference proteome</keyword>
<dbReference type="Proteomes" id="UP001203852">
    <property type="component" value="Unassembled WGS sequence"/>
</dbReference>